<protein>
    <submittedName>
        <fullName evidence="2">Flavin-dependent oxidoreductase, luciferase family (Includes alkanesulfonate monooxygenase SsuD and methylene tetrahydromethanopterin reductase)</fullName>
    </submittedName>
</protein>
<dbReference type="InterPro" id="IPR011251">
    <property type="entry name" value="Luciferase-like_dom"/>
</dbReference>
<dbReference type="PANTHER" id="PTHR30137:SF15">
    <property type="entry name" value="BLL6902 PROTEIN"/>
    <property type="match status" value="1"/>
</dbReference>
<dbReference type="AlphaFoldDB" id="A0A1H2KM87"/>
<gene>
    <name evidence="2" type="ORF">SAMN04488548_1343401</name>
</gene>
<evidence type="ECO:0000313" key="3">
    <source>
        <dbReference type="Proteomes" id="UP000183180"/>
    </source>
</evidence>
<accession>A0A1H2KM87</accession>
<dbReference type="STRING" id="158898.SAMN04488548_1343401"/>
<reference evidence="2 3" key="1">
    <citation type="submission" date="2016-10" db="EMBL/GenBank/DDBJ databases">
        <authorList>
            <person name="de Groot N.N."/>
        </authorList>
    </citation>
    <scope>NUCLEOTIDE SEQUENCE [LARGE SCALE GENOMIC DNA]</scope>
    <source>
        <strain evidence="2 3">DSM 44215</strain>
    </source>
</reference>
<dbReference type="GO" id="GO:0016705">
    <property type="term" value="F:oxidoreductase activity, acting on paired donors, with incorporation or reduction of molecular oxygen"/>
    <property type="evidence" value="ECO:0007669"/>
    <property type="project" value="InterPro"/>
</dbReference>
<feature type="domain" description="Luciferase-like" evidence="1">
    <location>
        <begin position="29"/>
        <end position="279"/>
    </location>
</feature>
<dbReference type="SUPFAM" id="SSF51679">
    <property type="entry name" value="Bacterial luciferase-like"/>
    <property type="match status" value="1"/>
</dbReference>
<keyword evidence="2" id="KW-0560">Oxidoreductase</keyword>
<sequence length="361" mass="39479">MARIGTVVAPGEQNGPGYHLPTMKKIGFLSFGHWSDSPGSQVRSASDTLLQSIDLAVAAEELGVDGAYFRVHHFARQLASPFPLLAAIGAKTSRIEIGTGVIDMRYENPLYMAEDAGAADLIAEGRLQLGISRGSPEQVIEGYQYFGYVPPEGSTDADMARQHTEVFLRVIEGGGFARPNPRPMFPNPPGLLPVEPQSPGLRDRIWWGAGTRATAEWTAQQGMNLMSSTLLTEDTGVPFHQLQAEQIHRFRKTWADAGHPHEPRVSVSRSIFALVDDRDRAYFGRGGEESDQVGVIDNTVARFGRSYADEPDKLIEQLREDEAIAAADTLLLTVPNQLGVEYNAHVIESILTHVAPALGWR</sequence>
<dbReference type="InterPro" id="IPR050766">
    <property type="entry name" value="Bact_Lucif_Oxidored"/>
</dbReference>
<organism evidence="2 3">
    <name type="scientific">Gordonia westfalica</name>
    <dbReference type="NCBI Taxonomy" id="158898"/>
    <lineage>
        <taxon>Bacteria</taxon>
        <taxon>Bacillati</taxon>
        <taxon>Actinomycetota</taxon>
        <taxon>Actinomycetes</taxon>
        <taxon>Mycobacteriales</taxon>
        <taxon>Gordoniaceae</taxon>
        <taxon>Gordonia</taxon>
    </lineage>
</organism>
<keyword evidence="2" id="KW-0503">Monooxygenase</keyword>
<name>A0A1H2KM87_9ACTN</name>
<dbReference type="Gene3D" id="3.20.20.30">
    <property type="entry name" value="Luciferase-like domain"/>
    <property type="match status" value="1"/>
</dbReference>
<proteinExistence type="predicted"/>
<dbReference type="PANTHER" id="PTHR30137">
    <property type="entry name" value="LUCIFERASE-LIKE MONOOXYGENASE"/>
    <property type="match status" value="1"/>
</dbReference>
<dbReference type="Proteomes" id="UP000183180">
    <property type="component" value="Unassembled WGS sequence"/>
</dbReference>
<dbReference type="GO" id="GO:0004497">
    <property type="term" value="F:monooxygenase activity"/>
    <property type="evidence" value="ECO:0007669"/>
    <property type="project" value="UniProtKB-KW"/>
</dbReference>
<dbReference type="EMBL" id="FNLM01000034">
    <property type="protein sequence ID" value="SDU69558.1"/>
    <property type="molecule type" value="Genomic_DNA"/>
</dbReference>
<dbReference type="InterPro" id="IPR036661">
    <property type="entry name" value="Luciferase-like_sf"/>
</dbReference>
<dbReference type="GO" id="GO:0005829">
    <property type="term" value="C:cytosol"/>
    <property type="evidence" value="ECO:0007669"/>
    <property type="project" value="TreeGrafter"/>
</dbReference>
<dbReference type="Pfam" id="PF00296">
    <property type="entry name" value="Bac_luciferase"/>
    <property type="match status" value="1"/>
</dbReference>
<evidence type="ECO:0000259" key="1">
    <source>
        <dbReference type="Pfam" id="PF00296"/>
    </source>
</evidence>
<evidence type="ECO:0000313" key="2">
    <source>
        <dbReference type="EMBL" id="SDU69558.1"/>
    </source>
</evidence>